<dbReference type="InterPro" id="IPR004896">
    <property type="entry name" value="PucC-rel"/>
</dbReference>
<evidence type="ECO:0000313" key="2">
    <source>
        <dbReference type="EMBL" id="CAA9321569.1"/>
    </source>
</evidence>
<evidence type="ECO:0000256" key="1">
    <source>
        <dbReference type="SAM" id="Phobius"/>
    </source>
</evidence>
<keyword evidence="1" id="KW-1133">Transmembrane helix</keyword>
<feature type="transmembrane region" description="Helical" evidence="1">
    <location>
        <begin position="49"/>
        <end position="68"/>
    </location>
</feature>
<dbReference type="EMBL" id="CADCTX010000469">
    <property type="protein sequence ID" value="CAA9321569.1"/>
    <property type="molecule type" value="Genomic_DNA"/>
</dbReference>
<reference evidence="2" key="1">
    <citation type="submission" date="2020-02" db="EMBL/GenBank/DDBJ databases">
        <authorList>
            <person name="Meier V. D."/>
        </authorList>
    </citation>
    <scope>NUCLEOTIDE SEQUENCE</scope>
    <source>
        <strain evidence="2">AVDCRST_MAG40</strain>
    </source>
</reference>
<protein>
    <submittedName>
        <fullName evidence="2">PucC protein</fullName>
    </submittedName>
</protein>
<keyword evidence="1" id="KW-0812">Transmembrane</keyword>
<dbReference type="Pfam" id="PF03209">
    <property type="entry name" value="PUCC"/>
    <property type="match status" value="1"/>
</dbReference>
<keyword evidence="1" id="KW-0472">Membrane</keyword>
<sequence length="85" mass="8457">AVVATSEGSALAAGGIVRDAVARLADTGALGPALHGAAVPYSVVYHLEIALLFAALVALGPLVAPLGAHHRRRAPARFGLTDLPG</sequence>
<gene>
    <name evidence="2" type="ORF">AVDCRST_MAG40-1491</name>
</gene>
<feature type="non-terminal residue" evidence="2">
    <location>
        <position position="1"/>
    </location>
</feature>
<name>A0A6J4L7S6_9BACT</name>
<accession>A0A6J4L7S6</accession>
<organism evidence="2">
    <name type="scientific">uncultured Gemmatimonadaceae bacterium</name>
    <dbReference type="NCBI Taxonomy" id="246130"/>
    <lineage>
        <taxon>Bacteria</taxon>
        <taxon>Pseudomonadati</taxon>
        <taxon>Gemmatimonadota</taxon>
        <taxon>Gemmatimonadia</taxon>
        <taxon>Gemmatimonadales</taxon>
        <taxon>Gemmatimonadaceae</taxon>
        <taxon>environmental samples</taxon>
    </lineage>
</organism>
<dbReference type="AlphaFoldDB" id="A0A6J4L7S6"/>
<proteinExistence type="predicted"/>